<accession>A0ABX1JMX9</accession>
<evidence type="ECO:0000313" key="2">
    <source>
        <dbReference type="EMBL" id="NKX50652.1"/>
    </source>
</evidence>
<keyword evidence="1" id="KW-1133">Transmembrane helix</keyword>
<feature type="transmembrane region" description="Helical" evidence="1">
    <location>
        <begin position="134"/>
        <end position="157"/>
    </location>
</feature>
<proteinExistence type="predicted"/>
<feature type="transmembrane region" description="Helical" evidence="1">
    <location>
        <begin position="108"/>
        <end position="128"/>
    </location>
</feature>
<keyword evidence="1" id="KW-0812">Transmembrane</keyword>
<feature type="transmembrane region" description="Helical" evidence="1">
    <location>
        <begin position="82"/>
        <end position="101"/>
    </location>
</feature>
<sequence>MTAAAPGRAAAAAVSAAGLLVLGLVCFRSFGEPPQPTAAAAASVLLLVLSWQLRGDTPLLRRHTTAALGTIVLVCNHPAGPWHQPLAVFAAGMLAVLLGFRRWRPPDLYWFLGSMAAAGAFVAVFQGLRAAPAGWPVAVAAGWLAYHAVAAAADGAFAAATGRQASIRSGAGWGQTARLLGVNLPACLCGYVIADLPGPAAGTVPATVLYLGSVSVLALAVTGWLRNRELRRRLSGLVGAARQLPWADGAIEKVLLGAASASVRADQVAVRTDPPAGGEIGVK</sequence>
<keyword evidence="3" id="KW-1185">Reference proteome</keyword>
<gene>
    <name evidence="2" type="ORF">HER39_08745</name>
</gene>
<dbReference type="EMBL" id="JAAZSR010000113">
    <property type="protein sequence ID" value="NKX50652.1"/>
    <property type="molecule type" value="Genomic_DNA"/>
</dbReference>
<dbReference type="Proteomes" id="UP000523795">
    <property type="component" value="Unassembled WGS sequence"/>
</dbReference>
<organism evidence="2 3">
    <name type="scientific">Arthrobacter deserti</name>
    <dbReference type="NCBI Taxonomy" id="1742687"/>
    <lineage>
        <taxon>Bacteria</taxon>
        <taxon>Bacillati</taxon>
        <taxon>Actinomycetota</taxon>
        <taxon>Actinomycetes</taxon>
        <taxon>Micrococcales</taxon>
        <taxon>Micrococcaceae</taxon>
        <taxon>Arthrobacter</taxon>
    </lineage>
</organism>
<comment type="caution">
    <text evidence="2">The sequence shown here is derived from an EMBL/GenBank/DDBJ whole genome shotgun (WGS) entry which is preliminary data.</text>
</comment>
<evidence type="ECO:0000313" key="3">
    <source>
        <dbReference type="Proteomes" id="UP000523795"/>
    </source>
</evidence>
<feature type="transmembrane region" description="Helical" evidence="1">
    <location>
        <begin position="206"/>
        <end position="225"/>
    </location>
</feature>
<reference evidence="2 3" key="1">
    <citation type="submission" date="2020-04" db="EMBL/GenBank/DDBJ databases">
        <authorList>
            <person name="Liu S."/>
        </authorList>
    </citation>
    <scope>NUCLEOTIDE SEQUENCE [LARGE SCALE GENOMIC DNA]</scope>
    <source>
        <strain evidence="2 3">CGMCC 1.15091</strain>
    </source>
</reference>
<name>A0ABX1JMX9_9MICC</name>
<feature type="non-terminal residue" evidence="2">
    <location>
        <position position="283"/>
    </location>
</feature>
<evidence type="ECO:0000256" key="1">
    <source>
        <dbReference type="SAM" id="Phobius"/>
    </source>
</evidence>
<evidence type="ECO:0008006" key="4">
    <source>
        <dbReference type="Google" id="ProtNLM"/>
    </source>
</evidence>
<protein>
    <recommendedName>
        <fullName evidence="4">Metal-dependent phosphohydrolase</fullName>
    </recommendedName>
</protein>
<keyword evidence="1" id="KW-0472">Membrane</keyword>
<feature type="transmembrane region" description="Helical" evidence="1">
    <location>
        <begin position="177"/>
        <end position="194"/>
    </location>
</feature>